<dbReference type="EMBL" id="KZ613468">
    <property type="protein sequence ID" value="PMD26296.1"/>
    <property type="molecule type" value="Genomic_DNA"/>
</dbReference>
<proteinExistence type="predicted"/>
<gene>
    <name evidence="1" type="ORF">NA56DRAFT_744476</name>
</gene>
<dbReference type="Proteomes" id="UP000235672">
    <property type="component" value="Unassembled WGS sequence"/>
</dbReference>
<protein>
    <submittedName>
        <fullName evidence="1">Uncharacterized protein</fullName>
    </submittedName>
</protein>
<name>A0A2J6QJ57_9HELO</name>
<organism evidence="1 2">
    <name type="scientific">Hyaloscypha hepaticicola</name>
    <dbReference type="NCBI Taxonomy" id="2082293"/>
    <lineage>
        <taxon>Eukaryota</taxon>
        <taxon>Fungi</taxon>
        <taxon>Dikarya</taxon>
        <taxon>Ascomycota</taxon>
        <taxon>Pezizomycotina</taxon>
        <taxon>Leotiomycetes</taxon>
        <taxon>Helotiales</taxon>
        <taxon>Hyaloscyphaceae</taxon>
        <taxon>Hyaloscypha</taxon>
    </lineage>
</organism>
<accession>A0A2J6QJ57</accession>
<sequence length="147" mass="16782">MPSLLSPYLHTFHIPVPHLQSQIVNKENTYLKLRHLHLQQLNSTQLNSTQLNSTQLNRNSSKPKLSQDSLHLFTNKMCQHNHTHKNRHAPSNQASPKKSGLVNYEALVGWYCCRCSTTVQYGYWTCPSTSCGHSHCEYCTLLYASAN</sequence>
<evidence type="ECO:0000313" key="2">
    <source>
        <dbReference type="Proteomes" id="UP000235672"/>
    </source>
</evidence>
<evidence type="ECO:0000313" key="1">
    <source>
        <dbReference type="EMBL" id="PMD26296.1"/>
    </source>
</evidence>
<reference evidence="1 2" key="1">
    <citation type="submission" date="2016-05" db="EMBL/GenBank/DDBJ databases">
        <title>A degradative enzymes factory behind the ericoid mycorrhizal symbiosis.</title>
        <authorList>
            <consortium name="DOE Joint Genome Institute"/>
            <person name="Martino E."/>
            <person name="Morin E."/>
            <person name="Grelet G."/>
            <person name="Kuo A."/>
            <person name="Kohler A."/>
            <person name="Daghino S."/>
            <person name="Barry K."/>
            <person name="Choi C."/>
            <person name="Cichocki N."/>
            <person name="Clum A."/>
            <person name="Copeland A."/>
            <person name="Hainaut M."/>
            <person name="Haridas S."/>
            <person name="Labutti K."/>
            <person name="Lindquist E."/>
            <person name="Lipzen A."/>
            <person name="Khouja H.-R."/>
            <person name="Murat C."/>
            <person name="Ohm R."/>
            <person name="Olson A."/>
            <person name="Spatafora J."/>
            <person name="Veneault-Fourrey C."/>
            <person name="Henrissat B."/>
            <person name="Grigoriev I."/>
            <person name="Martin F."/>
            <person name="Perotto S."/>
        </authorList>
    </citation>
    <scope>NUCLEOTIDE SEQUENCE [LARGE SCALE GENOMIC DNA]</scope>
    <source>
        <strain evidence="1 2">UAMH 7357</strain>
    </source>
</reference>
<keyword evidence="2" id="KW-1185">Reference proteome</keyword>
<dbReference type="AlphaFoldDB" id="A0A2J6QJ57"/>